<dbReference type="PROSITE" id="PS00166">
    <property type="entry name" value="ENOYL_COA_HYDRATASE"/>
    <property type="match status" value="1"/>
</dbReference>
<keyword evidence="4" id="KW-0472">Membrane</keyword>
<accession>A0A0J6WR12</accession>
<dbReference type="PATRIC" id="fig|1122219.3.peg.2128"/>
<dbReference type="Proteomes" id="UP000036503">
    <property type="component" value="Unassembled WGS sequence"/>
</dbReference>
<gene>
    <name evidence="5" type="ORF">AB840_10905</name>
</gene>
<dbReference type="InterPro" id="IPR001753">
    <property type="entry name" value="Enoyl-CoA_hydra/iso"/>
</dbReference>
<dbReference type="STRING" id="39029.BSR42_11020"/>
<evidence type="ECO:0000313" key="6">
    <source>
        <dbReference type="Proteomes" id="UP000036503"/>
    </source>
</evidence>
<keyword evidence="4" id="KW-1133">Transmembrane helix</keyword>
<proteinExistence type="inferred from homology"/>
<organism evidence="5 6">
    <name type="scientific">Megasphaera cerevisiae DSM 20462</name>
    <dbReference type="NCBI Taxonomy" id="1122219"/>
    <lineage>
        <taxon>Bacteria</taxon>
        <taxon>Bacillati</taxon>
        <taxon>Bacillota</taxon>
        <taxon>Negativicutes</taxon>
        <taxon>Veillonellales</taxon>
        <taxon>Veillonellaceae</taxon>
        <taxon>Megasphaera</taxon>
    </lineage>
</organism>
<dbReference type="OrthoDB" id="9771883at2"/>
<dbReference type="Gene3D" id="1.10.12.10">
    <property type="entry name" value="Lyase 2-enoyl-coa Hydratase, Chain A, domain 2"/>
    <property type="match status" value="1"/>
</dbReference>
<keyword evidence="4" id="KW-0812">Transmembrane</keyword>
<keyword evidence="2" id="KW-0456">Lyase</keyword>
<comment type="caution">
    <text evidence="5">The sequence shown here is derived from an EMBL/GenBank/DDBJ whole genome shotgun (WGS) entry which is preliminary data.</text>
</comment>
<protein>
    <submittedName>
        <fullName evidence="5">Enoyl-CoA hydratase</fullName>
    </submittedName>
</protein>
<dbReference type="InterPro" id="IPR014748">
    <property type="entry name" value="Enoyl-CoA_hydra_C"/>
</dbReference>
<dbReference type="Pfam" id="PF00378">
    <property type="entry name" value="ECH_1"/>
    <property type="match status" value="1"/>
</dbReference>
<evidence type="ECO:0000256" key="3">
    <source>
        <dbReference type="RuleBase" id="RU003707"/>
    </source>
</evidence>
<feature type="transmembrane region" description="Helical" evidence="4">
    <location>
        <begin position="102"/>
        <end position="121"/>
    </location>
</feature>
<dbReference type="InParanoid" id="A0A0J6WR12"/>
<dbReference type="InterPro" id="IPR029045">
    <property type="entry name" value="ClpP/crotonase-like_dom_sf"/>
</dbReference>
<dbReference type="GO" id="GO:0016829">
    <property type="term" value="F:lyase activity"/>
    <property type="evidence" value="ECO:0007669"/>
    <property type="project" value="UniProtKB-KW"/>
</dbReference>
<dbReference type="CDD" id="cd06558">
    <property type="entry name" value="crotonase-like"/>
    <property type="match status" value="1"/>
</dbReference>
<evidence type="ECO:0000256" key="4">
    <source>
        <dbReference type="SAM" id="Phobius"/>
    </source>
</evidence>
<reference evidence="5 6" key="1">
    <citation type="submission" date="2015-06" db="EMBL/GenBank/DDBJ databases">
        <title>Draft genome sequence of beer spoilage bacterium Megasphaera cerevisiae type strain 20462.</title>
        <authorList>
            <person name="Kutumbaka K."/>
            <person name="Pasmowitz J."/>
            <person name="Mategko J."/>
            <person name="Reyes D."/>
            <person name="Friedrich A."/>
            <person name="Han S."/>
            <person name="Martens-Habbena W."/>
            <person name="Neal-McKinney J."/>
            <person name="Janagama H.K."/>
            <person name="Nadala C."/>
            <person name="Samadpour M."/>
        </authorList>
    </citation>
    <scope>NUCLEOTIDE SEQUENCE [LARGE SCALE GENOMIC DNA]</scope>
    <source>
        <strain evidence="5 6">DSM 20462</strain>
    </source>
</reference>
<evidence type="ECO:0000313" key="5">
    <source>
        <dbReference type="EMBL" id="KMO85890.1"/>
    </source>
</evidence>
<dbReference type="InterPro" id="IPR018376">
    <property type="entry name" value="Enoyl-CoA_hyd/isom_CS"/>
</dbReference>
<dbReference type="PANTHER" id="PTHR11941:SF133">
    <property type="entry name" value="1,2-EPOXYPHENYLACETYL-COA ISOMERASE"/>
    <property type="match status" value="1"/>
</dbReference>
<dbReference type="PANTHER" id="PTHR11941">
    <property type="entry name" value="ENOYL-COA HYDRATASE-RELATED"/>
    <property type="match status" value="1"/>
</dbReference>
<dbReference type="GO" id="GO:0006635">
    <property type="term" value="P:fatty acid beta-oxidation"/>
    <property type="evidence" value="ECO:0007669"/>
    <property type="project" value="TreeGrafter"/>
</dbReference>
<sequence length="264" mass="28419">MELQKLHYDVANGIAVVTMDYPKNLNAIDEQMADELLYVVKLAEEDPDVKVVVFKGASKAFSAGGDIGYFYQLIQAGGKVNMDSLFDKVGKVTNGIKKMSKMVIASVSGAAAGAGVSLALTADFVICAENAKFIMAFVNLGLVPDTGGTYLLVKQLGEKRALELCATGRPLPAMEAKEFGIVYKVVPNEELEAATMKLAEKFAAGPLISYKNIKKQIYAASFADYEQYLTACEIPTQSECVASSDFCEGVKAFVEKRKAAFEGK</sequence>
<dbReference type="RefSeq" id="WP_048514882.1">
    <property type="nucleotide sequence ID" value="NZ_FUXD01000035.1"/>
</dbReference>
<dbReference type="SUPFAM" id="SSF52096">
    <property type="entry name" value="ClpP/crotonase"/>
    <property type="match status" value="1"/>
</dbReference>
<evidence type="ECO:0000256" key="2">
    <source>
        <dbReference type="ARBA" id="ARBA00023239"/>
    </source>
</evidence>
<dbReference type="FunCoup" id="A0A0J6WR12">
    <property type="interactions" value="20"/>
</dbReference>
<dbReference type="Gene3D" id="3.90.226.10">
    <property type="entry name" value="2-enoyl-CoA Hydratase, Chain A, domain 1"/>
    <property type="match status" value="1"/>
</dbReference>
<name>A0A0J6WR12_9FIRM</name>
<evidence type="ECO:0000256" key="1">
    <source>
        <dbReference type="ARBA" id="ARBA00005254"/>
    </source>
</evidence>
<comment type="similarity">
    <text evidence="1 3">Belongs to the enoyl-CoA hydratase/isomerase family.</text>
</comment>
<dbReference type="AlphaFoldDB" id="A0A0J6WR12"/>
<keyword evidence="6" id="KW-1185">Reference proteome</keyword>
<dbReference type="EMBL" id="LEKT01000041">
    <property type="protein sequence ID" value="KMO85890.1"/>
    <property type="molecule type" value="Genomic_DNA"/>
</dbReference>